<proteinExistence type="predicted"/>
<evidence type="ECO:0000313" key="3">
    <source>
        <dbReference type="EMBL" id="DAF88218.1"/>
    </source>
</evidence>
<protein>
    <submittedName>
        <fullName evidence="3">CHAP domain protein</fullName>
    </submittedName>
</protein>
<evidence type="ECO:0000256" key="1">
    <source>
        <dbReference type="ARBA" id="ARBA00022529"/>
    </source>
</evidence>
<evidence type="ECO:0000259" key="2">
    <source>
        <dbReference type="Pfam" id="PF05257"/>
    </source>
</evidence>
<accession>A0A8S5U1B7</accession>
<keyword evidence="1" id="KW-0929">Antimicrobial</keyword>
<reference evidence="3" key="1">
    <citation type="journal article" date="2021" name="Proc. Natl. Acad. Sci. U.S.A.">
        <title>A Catalog of Tens of Thousands of Viruses from Human Metagenomes Reveals Hidden Associations with Chronic Diseases.</title>
        <authorList>
            <person name="Tisza M.J."/>
            <person name="Buck C.B."/>
        </authorList>
    </citation>
    <scope>NUCLEOTIDE SEQUENCE</scope>
    <source>
        <strain evidence="3">Cttuu15</strain>
    </source>
</reference>
<dbReference type="InterPro" id="IPR036366">
    <property type="entry name" value="PGBDSf"/>
</dbReference>
<dbReference type="Gene3D" id="1.10.101.10">
    <property type="entry name" value="PGBD-like superfamily/PGBD"/>
    <property type="match status" value="1"/>
</dbReference>
<dbReference type="Gene3D" id="3.90.1720.10">
    <property type="entry name" value="endopeptidase domain like (from Nostoc punctiforme)"/>
    <property type="match status" value="1"/>
</dbReference>
<sequence length="232" mass="25998">MAKASDIIKKATSYLGTKENPAGSNKVKFNTDYYGREVKGASYPWCCTFVWDIFRLANASELFLGGGKTAYCPDVENYYKKHDQWHSSGKPGDLCLMDFGKGRASHIGIVEKVNDNGTYTTIEGNTSLSSNDNGGAVMRRTRNKSVIRGFARPSYDQERYTTVKKTSGKNAIKWMQKKLNKLTPGTNIEVDGIWGKMTTAQLKRYWKQLGWSTVGSYCGKKTCKALYSNRVK</sequence>
<name>A0A8S5U1B7_9CAUD</name>
<dbReference type="SUPFAM" id="SSF47090">
    <property type="entry name" value="PGBD-like"/>
    <property type="match status" value="1"/>
</dbReference>
<dbReference type="Pfam" id="PF05257">
    <property type="entry name" value="CHAP"/>
    <property type="match status" value="1"/>
</dbReference>
<dbReference type="InterPro" id="IPR036365">
    <property type="entry name" value="PGBD-like_sf"/>
</dbReference>
<dbReference type="InterPro" id="IPR007921">
    <property type="entry name" value="CHAP_dom"/>
</dbReference>
<dbReference type="EMBL" id="BK015982">
    <property type="protein sequence ID" value="DAF88218.1"/>
    <property type="molecule type" value="Genomic_DNA"/>
</dbReference>
<organism evidence="3">
    <name type="scientific">Siphoviridae sp. cttuu15</name>
    <dbReference type="NCBI Taxonomy" id="2825709"/>
    <lineage>
        <taxon>Viruses</taxon>
        <taxon>Duplodnaviria</taxon>
        <taxon>Heunggongvirae</taxon>
        <taxon>Uroviricota</taxon>
        <taxon>Caudoviricetes</taxon>
    </lineage>
</organism>
<feature type="domain" description="Peptidase C51" evidence="2">
    <location>
        <begin position="40"/>
        <end position="125"/>
    </location>
</feature>